<evidence type="ECO:0000256" key="2">
    <source>
        <dbReference type="SAM" id="Phobius"/>
    </source>
</evidence>
<evidence type="ECO:0000313" key="6">
    <source>
        <dbReference type="Proteomes" id="UP001597353"/>
    </source>
</evidence>
<dbReference type="InterPro" id="IPR035919">
    <property type="entry name" value="EAL_sf"/>
</dbReference>
<dbReference type="EMBL" id="JBHUGH010000009">
    <property type="protein sequence ID" value="MFD1913016.1"/>
    <property type="molecule type" value="Genomic_DNA"/>
</dbReference>
<feature type="transmembrane region" description="Helical" evidence="2">
    <location>
        <begin position="6"/>
        <end position="25"/>
    </location>
</feature>
<keyword evidence="2" id="KW-1133">Transmembrane helix</keyword>
<dbReference type="CDD" id="cd01948">
    <property type="entry name" value="EAL"/>
    <property type="match status" value="1"/>
</dbReference>
<dbReference type="SMART" id="SM00267">
    <property type="entry name" value="GGDEF"/>
    <property type="match status" value="1"/>
</dbReference>
<dbReference type="Proteomes" id="UP001597353">
    <property type="component" value="Unassembled WGS sequence"/>
</dbReference>
<dbReference type="InterPro" id="IPR001633">
    <property type="entry name" value="EAL_dom"/>
</dbReference>
<feature type="domain" description="EAL" evidence="3">
    <location>
        <begin position="465"/>
        <end position="712"/>
    </location>
</feature>
<dbReference type="InterPro" id="IPR052155">
    <property type="entry name" value="Biofilm_reg_signaling"/>
</dbReference>
<dbReference type="Gene3D" id="3.20.20.450">
    <property type="entry name" value="EAL domain"/>
    <property type="match status" value="1"/>
</dbReference>
<dbReference type="SUPFAM" id="SSF55073">
    <property type="entry name" value="Nucleotide cyclase"/>
    <property type="match status" value="1"/>
</dbReference>
<accession>A0ABW4S6G9</accession>
<evidence type="ECO:0000313" key="5">
    <source>
        <dbReference type="EMBL" id="MFD1913016.1"/>
    </source>
</evidence>
<name>A0ABW4S6G9_9RHOB</name>
<dbReference type="Gene3D" id="3.30.70.270">
    <property type="match status" value="1"/>
</dbReference>
<dbReference type="RefSeq" id="WP_390262152.1">
    <property type="nucleotide sequence ID" value="NZ_JBHUGH010000009.1"/>
</dbReference>
<evidence type="ECO:0000256" key="1">
    <source>
        <dbReference type="SAM" id="Coils"/>
    </source>
</evidence>
<keyword evidence="1" id="KW-0175">Coiled coil</keyword>
<dbReference type="InterPro" id="IPR029787">
    <property type="entry name" value="Nucleotide_cyclase"/>
</dbReference>
<feature type="coiled-coil region" evidence="1">
    <location>
        <begin position="451"/>
        <end position="478"/>
    </location>
</feature>
<dbReference type="PANTHER" id="PTHR44757:SF2">
    <property type="entry name" value="BIOFILM ARCHITECTURE MAINTENANCE PROTEIN MBAA"/>
    <property type="match status" value="1"/>
</dbReference>
<dbReference type="InterPro" id="IPR000160">
    <property type="entry name" value="GGDEF_dom"/>
</dbReference>
<keyword evidence="2" id="KW-0472">Membrane</keyword>
<feature type="transmembrane region" description="Helical" evidence="2">
    <location>
        <begin position="249"/>
        <end position="272"/>
    </location>
</feature>
<sequence length="723" mass="79211">MTVITIFLVGLVTVFILGWTAINRIDAAAVERETRVAERSFAAQAWNLEYEQRSVTFWDDAVLRLREGDMAWTAVNIGVWMQNYFGHDETYVLGPRGTSVYASRGGETIPADRFDEIAEEVIPVFRTLRGRMAEASMGMEDSNAAIGDISETAVLPGRGLGYIASVMPVLSDSGNVPQTPGTEFIHVVIRHLDQSLADKVAETFELRDPRFEPAGTPGSRDRLSIPILGPSGDVVAQYSWTILRPGRQILIEVLPALVVATLAGFLLLFNVVRHLLRTSHQLELREAQARFLSLHDALTGLPNRIYFDQRLTEALDALRKGGPPVTLLSLDLDRFKTVNDAMGHPAGDELLKQVSRRLTGLLRRDDMVARIGGDEFSVLVIGRLPPQELEDLCRRIIGSVSEPYALAVGPAHIGVSIGAVRCDTSDLGKDELLRRVDAALYQAKHSGRGGYRIFTEESEEIEKRCQEMEVDIRTALLQGKDLRLVYQPRVDSENRLVAAKALARWDHPVHGQLSPDIFVNIAEERGIISELGRFLMQKGMRFAADVGLPQLAFSISSRQFAQEGFADVVLTTAREAGLPTSRVALELTEDALVRTGAVADNLDALRAADVTLILRVTPDSDPAVMEKATGVNAIRLDRMLIARLGMDGANDALVKAFCTSARAAGLSIIAEGVESKGQRHRLAQLGCHLFQGFLLARPLEAAQLARLMTEMASPAAPRPDHCG</sequence>
<dbReference type="InterPro" id="IPR043128">
    <property type="entry name" value="Rev_trsase/Diguanyl_cyclase"/>
</dbReference>
<organism evidence="5 6">
    <name type="scientific">Halodurantibacterium flavum</name>
    <dbReference type="NCBI Taxonomy" id="1382802"/>
    <lineage>
        <taxon>Bacteria</taxon>
        <taxon>Pseudomonadati</taxon>
        <taxon>Pseudomonadota</taxon>
        <taxon>Alphaproteobacteria</taxon>
        <taxon>Rhodobacterales</taxon>
        <taxon>Paracoccaceae</taxon>
        <taxon>Halodurantibacterium</taxon>
    </lineage>
</organism>
<dbReference type="InterPro" id="IPR007892">
    <property type="entry name" value="CHASE4"/>
</dbReference>
<dbReference type="Pfam" id="PF00990">
    <property type="entry name" value="GGDEF"/>
    <property type="match status" value="1"/>
</dbReference>
<protein>
    <submittedName>
        <fullName evidence="5">Bifunctional diguanylate cyclase/phosphodiesterase</fullName>
    </submittedName>
</protein>
<dbReference type="PROSITE" id="PS50887">
    <property type="entry name" value="GGDEF"/>
    <property type="match status" value="1"/>
</dbReference>
<dbReference type="PANTHER" id="PTHR44757">
    <property type="entry name" value="DIGUANYLATE CYCLASE DGCP"/>
    <property type="match status" value="1"/>
</dbReference>
<comment type="caution">
    <text evidence="5">The sequence shown here is derived from an EMBL/GenBank/DDBJ whole genome shotgun (WGS) entry which is preliminary data.</text>
</comment>
<dbReference type="Pfam" id="PF00563">
    <property type="entry name" value="EAL"/>
    <property type="match status" value="1"/>
</dbReference>
<dbReference type="PROSITE" id="PS50883">
    <property type="entry name" value="EAL"/>
    <property type="match status" value="1"/>
</dbReference>
<reference evidence="6" key="1">
    <citation type="journal article" date="2019" name="Int. J. Syst. Evol. Microbiol.">
        <title>The Global Catalogue of Microorganisms (GCM) 10K type strain sequencing project: providing services to taxonomists for standard genome sequencing and annotation.</title>
        <authorList>
            <consortium name="The Broad Institute Genomics Platform"/>
            <consortium name="The Broad Institute Genome Sequencing Center for Infectious Disease"/>
            <person name="Wu L."/>
            <person name="Ma J."/>
        </authorList>
    </citation>
    <scope>NUCLEOTIDE SEQUENCE [LARGE SCALE GENOMIC DNA]</scope>
    <source>
        <strain evidence="6">CGMCC 4.7242</strain>
    </source>
</reference>
<dbReference type="Pfam" id="PF05228">
    <property type="entry name" value="CHASE4"/>
    <property type="match status" value="1"/>
</dbReference>
<proteinExistence type="predicted"/>
<dbReference type="CDD" id="cd01949">
    <property type="entry name" value="GGDEF"/>
    <property type="match status" value="1"/>
</dbReference>
<evidence type="ECO:0000259" key="4">
    <source>
        <dbReference type="PROSITE" id="PS50887"/>
    </source>
</evidence>
<keyword evidence="2" id="KW-0812">Transmembrane</keyword>
<keyword evidence="6" id="KW-1185">Reference proteome</keyword>
<dbReference type="SUPFAM" id="SSF141868">
    <property type="entry name" value="EAL domain-like"/>
    <property type="match status" value="1"/>
</dbReference>
<dbReference type="NCBIfam" id="TIGR00254">
    <property type="entry name" value="GGDEF"/>
    <property type="match status" value="1"/>
</dbReference>
<evidence type="ECO:0000259" key="3">
    <source>
        <dbReference type="PROSITE" id="PS50883"/>
    </source>
</evidence>
<gene>
    <name evidence="5" type="ORF">ACFSGJ_12415</name>
</gene>
<feature type="domain" description="GGDEF" evidence="4">
    <location>
        <begin position="323"/>
        <end position="456"/>
    </location>
</feature>
<dbReference type="SMART" id="SM00052">
    <property type="entry name" value="EAL"/>
    <property type="match status" value="1"/>
</dbReference>